<reference evidence="1 2" key="1">
    <citation type="submission" date="2017-05" db="EMBL/GenBank/DDBJ databases">
        <authorList>
            <person name="Varghese N."/>
            <person name="Submissions S."/>
        </authorList>
    </citation>
    <scope>NUCLEOTIDE SEQUENCE [LARGE SCALE GENOMIC DNA]</scope>
    <source>
        <strain evidence="1 2">DSM 25457</strain>
    </source>
</reference>
<dbReference type="Gene3D" id="2.150.10.10">
    <property type="entry name" value="Serralysin-like metalloprotease, C-terminal"/>
    <property type="match status" value="1"/>
</dbReference>
<dbReference type="EMBL" id="FXUG01000008">
    <property type="protein sequence ID" value="SMP64493.1"/>
    <property type="molecule type" value="Genomic_DNA"/>
</dbReference>
<dbReference type="InterPro" id="IPR001343">
    <property type="entry name" value="Hemolysn_Ca-bd"/>
</dbReference>
<accession>A0ABY1QBH7</accession>
<evidence type="ECO:0000313" key="2">
    <source>
        <dbReference type="Proteomes" id="UP001158067"/>
    </source>
</evidence>
<dbReference type="SUPFAM" id="SSF51120">
    <property type="entry name" value="beta-Roll"/>
    <property type="match status" value="1"/>
</dbReference>
<keyword evidence="2" id="KW-1185">Reference proteome</keyword>
<protein>
    <recommendedName>
        <fullName evidence="3">Calcium-binding protein</fullName>
    </recommendedName>
</protein>
<dbReference type="InterPro" id="IPR011049">
    <property type="entry name" value="Serralysin-like_metalloprot_C"/>
</dbReference>
<gene>
    <name evidence="1" type="ORF">SAMN06265222_108228</name>
</gene>
<sequence length="140" mass="15286">MRVRVPTLGRHVRCHAPSRRYYLDGGRGNDRIFDRASNDILIGGLGADQLDGGDGDDLIIMDALTSVPGKTDPDRLIAVWTDTSETVAHRVLTLTDDLLAAIQTDGSEDPARSERGIDAYFASAEDGLRLRPGDDLVRRI</sequence>
<organism evidence="1 2">
    <name type="scientific">Neorhodopirellula lusitana</name>
    <dbReference type="NCBI Taxonomy" id="445327"/>
    <lineage>
        <taxon>Bacteria</taxon>
        <taxon>Pseudomonadati</taxon>
        <taxon>Planctomycetota</taxon>
        <taxon>Planctomycetia</taxon>
        <taxon>Pirellulales</taxon>
        <taxon>Pirellulaceae</taxon>
        <taxon>Neorhodopirellula</taxon>
    </lineage>
</organism>
<dbReference type="PROSITE" id="PS00330">
    <property type="entry name" value="HEMOLYSIN_CALCIUM"/>
    <property type="match status" value="1"/>
</dbReference>
<evidence type="ECO:0008006" key="3">
    <source>
        <dbReference type="Google" id="ProtNLM"/>
    </source>
</evidence>
<dbReference type="Proteomes" id="UP001158067">
    <property type="component" value="Unassembled WGS sequence"/>
</dbReference>
<comment type="caution">
    <text evidence="1">The sequence shown here is derived from an EMBL/GenBank/DDBJ whole genome shotgun (WGS) entry which is preliminary data.</text>
</comment>
<dbReference type="InterPro" id="IPR018511">
    <property type="entry name" value="Hemolysin-typ_Ca-bd_CS"/>
</dbReference>
<name>A0ABY1QBH7_9BACT</name>
<proteinExistence type="predicted"/>
<evidence type="ECO:0000313" key="1">
    <source>
        <dbReference type="EMBL" id="SMP64493.1"/>
    </source>
</evidence>
<dbReference type="PRINTS" id="PR00313">
    <property type="entry name" value="CABNDNGRPT"/>
</dbReference>
<dbReference type="Pfam" id="PF00353">
    <property type="entry name" value="HemolysinCabind"/>
    <property type="match status" value="1"/>
</dbReference>